<dbReference type="InterPro" id="IPR018958">
    <property type="entry name" value="Knr4/Smi1-like_dom"/>
</dbReference>
<dbReference type="KEGG" id="rml:FF011L_03310"/>
<organism evidence="2 3">
    <name type="scientific">Roseimaritima multifibrata</name>
    <dbReference type="NCBI Taxonomy" id="1930274"/>
    <lineage>
        <taxon>Bacteria</taxon>
        <taxon>Pseudomonadati</taxon>
        <taxon>Planctomycetota</taxon>
        <taxon>Planctomycetia</taxon>
        <taxon>Pirellulales</taxon>
        <taxon>Pirellulaceae</taxon>
        <taxon>Roseimaritima</taxon>
    </lineage>
</organism>
<dbReference type="Pfam" id="PF09346">
    <property type="entry name" value="SMI1_KNR4"/>
    <property type="match status" value="1"/>
</dbReference>
<dbReference type="InterPro" id="IPR037883">
    <property type="entry name" value="Knr4/Smi1-like_sf"/>
</dbReference>
<dbReference type="SMART" id="SM00860">
    <property type="entry name" value="SMI1_KNR4"/>
    <property type="match status" value="1"/>
</dbReference>
<reference evidence="2 3" key="1">
    <citation type="submission" date="2019-02" db="EMBL/GenBank/DDBJ databases">
        <title>Deep-cultivation of Planctomycetes and their phenomic and genomic characterization uncovers novel biology.</title>
        <authorList>
            <person name="Wiegand S."/>
            <person name="Jogler M."/>
            <person name="Boedeker C."/>
            <person name="Pinto D."/>
            <person name="Vollmers J."/>
            <person name="Rivas-Marin E."/>
            <person name="Kohn T."/>
            <person name="Peeters S.H."/>
            <person name="Heuer A."/>
            <person name="Rast P."/>
            <person name="Oberbeckmann S."/>
            <person name="Bunk B."/>
            <person name="Jeske O."/>
            <person name="Meyerdierks A."/>
            <person name="Storesund J.E."/>
            <person name="Kallscheuer N."/>
            <person name="Luecker S."/>
            <person name="Lage O.M."/>
            <person name="Pohl T."/>
            <person name="Merkel B.J."/>
            <person name="Hornburger P."/>
            <person name="Mueller R.-W."/>
            <person name="Bruemmer F."/>
            <person name="Labrenz M."/>
            <person name="Spormann A.M."/>
            <person name="Op den Camp H."/>
            <person name="Overmann J."/>
            <person name="Amann R."/>
            <person name="Jetten M.S.M."/>
            <person name="Mascher T."/>
            <person name="Medema M.H."/>
            <person name="Devos D.P."/>
            <person name="Kaster A.-K."/>
            <person name="Ovreas L."/>
            <person name="Rohde M."/>
            <person name="Galperin M.Y."/>
            <person name="Jogler C."/>
        </authorList>
    </citation>
    <scope>NUCLEOTIDE SEQUENCE [LARGE SCALE GENOMIC DNA]</scope>
    <source>
        <strain evidence="2 3">FF011L</strain>
    </source>
</reference>
<accession>A0A517M9T7</accession>
<dbReference type="AlphaFoldDB" id="A0A517M9T7"/>
<dbReference type="RefSeq" id="WP_145349643.1">
    <property type="nucleotide sequence ID" value="NZ_CP036262.1"/>
</dbReference>
<dbReference type="Proteomes" id="UP000320672">
    <property type="component" value="Chromosome"/>
</dbReference>
<dbReference type="OrthoDB" id="259970at2"/>
<sequence length="213" mass="23760">MQEILDRVSAHLSGLGISLDAELNPAATASDIETAQKRVDFPLPPDYIDFVTRFANGLSISWSMDDGPFGSFELEPIENSVGSALEMRDWRFYDADAAREYGFPHTDDPELALETNRLMHNWIPLHAEGNGDNFSLNLNPDGYGNVVFDHHSWLDGGTGANGFLMGKTFTAFFESWATVCFAQPKSLWWKSVLADSGVNWASSEFDNRFRLTP</sequence>
<keyword evidence="3" id="KW-1185">Reference proteome</keyword>
<dbReference type="EMBL" id="CP036262">
    <property type="protein sequence ID" value="QDS91601.1"/>
    <property type="molecule type" value="Genomic_DNA"/>
</dbReference>
<dbReference type="SUPFAM" id="SSF160631">
    <property type="entry name" value="SMI1/KNR4-like"/>
    <property type="match status" value="1"/>
</dbReference>
<evidence type="ECO:0000259" key="1">
    <source>
        <dbReference type="SMART" id="SM00860"/>
    </source>
</evidence>
<name>A0A517M9T7_9BACT</name>
<dbReference type="Gene3D" id="3.40.1580.10">
    <property type="entry name" value="SMI1/KNR4-like"/>
    <property type="match status" value="1"/>
</dbReference>
<feature type="domain" description="Knr4/Smi1-like" evidence="1">
    <location>
        <begin position="26"/>
        <end position="175"/>
    </location>
</feature>
<proteinExistence type="predicted"/>
<evidence type="ECO:0000313" key="2">
    <source>
        <dbReference type="EMBL" id="QDS91601.1"/>
    </source>
</evidence>
<evidence type="ECO:0000313" key="3">
    <source>
        <dbReference type="Proteomes" id="UP000320672"/>
    </source>
</evidence>
<gene>
    <name evidence="2" type="ORF">FF011L_03310</name>
</gene>
<protein>
    <submittedName>
        <fullName evidence="2">SMI1 / KNR4 family protein</fullName>
    </submittedName>
</protein>